<dbReference type="InterPro" id="IPR041489">
    <property type="entry name" value="PDZ_6"/>
</dbReference>
<protein>
    <submittedName>
        <fullName evidence="3">PDZ domain-containing protein</fullName>
    </submittedName>
</protein>
<sequence length="162" mass="16717">MLIRLPFNTYASRCLNILGAVVLSAVVCTPWALGEDVRSIDSAAPTNPHASPPGPNTPPPSGIVGLALHITAGRIGEPARLIIRAVHPSGPAARAGLNHGEEILTVDGVPVAGKTYQEAVGLIRGEIGSSVSLGLTGPQGEHTVSLVRISESILMEQTPQVM</sequence>
<accession>A0AA96JU39</accession>
<evidence type="ECO:0000259" key="2">
    <source>
        <dbReference type="PROSITE" id="PS50106"/>
    </source>
</evidence>
<feature type="region of interest" description="Disordered" evidence="1">
    <location>
        <begin position="43"/>
        <end position="63"/>
    </location>
</feature>
<keyword evidence="4" id="KW-1185">Reference proteome</keyword>
<proteinExistence type="predicted"/>
<dbReference type="Pfam" id="PF17820">
    <property type="entry name" value="PDZ_6"/>
    <property type="match status" value="1"/>
</dbReference>
<dbReference type="RefSeq" id="WP_312740692.1">
    <property type="nucleotide sequence ID" value="NZ_CP116968.1"/>
</dbReference>
<dbReference type="AlphaFoldDB" id="A0AA96JU39"/>
<dbReference type="Proteomes" id="UP001302494">
    <property type="component" value="Chromosome"/>
</dbReference>
<dbReference type="SUPFAM" id="SSF50156">
    <property type="entry name" value="PDZ domain-like"/>
    <property type="match status" value="1"/>
</dbReference>
<dbReference type="SMART" id="SM00228">
    <property type="entry name" value="PDZ"/>
    <property type="match status" value="1"/>
</dbReference>
<reference evidence="3 4" key="1">
    <citation type="submission" date="2023-01" db="EMBL/GenBank/DDBJ databases">
        <title>Cultivation and genomic characterization of new, ubiquitous marine nitrite-oxidizing bacteria from the Nitrospirales.</title>
        <authorList>
            <person name="Mueller A.J."/>
            <person name="Daebeler A."/>
            <person name="Herbold C.W."/>
            <person name="Kirkegaard R.H."/>
            <person name="Daims H."/>
        </authorList>
    </citation>
    <scope>NUCLEOTIDE SEQUENCE [LARGE SCALE GENOMIC DNA]</scope>
    <source>
        <strain evidence="3 4">DK</strain>
    </source>
</reference>
<gene>
    <name evidence="3" type="ORF">PQG83_10645</name>
</gene>
<feature type="domain" description="PDZ" evidence="2">
    <location>
        <begin position="61"/>
        <end position="124"/>
    </location>
</feature>
<feature type="compositionally biased region" description="Pro residues" evidence="1">
    <location>
        <begin position="50"/>
        <end position="61"/>
    </location>
</feature>
<dbReference type="Gene3D" id="2.30.42.10">
    <property type="match status" value="1"/>
</dbReference>
<evidence type="ECO:0000313" key="4">
    <source>
        <dbReference type="Proteomes" id="UP001302494"/>
    </source>
</evidence>
<evidence type="ECO:0000313" key="3">
    <source>
        <dbReference type="EMBL" id="WNM60223.1"/>
    </source>
</evidence>
<dbReference type="KEGG" id="nneo:PQG83_10645"/>
<evidence type="ECO:0000256" key="1">
    <source>
        <dbReference type="SAM" id="MobiDB-lite"/>
    </source>
</evidence>
<dbReference type="InterPro" id="IPR001478">
    <property type="entry name" value="PDZ"/>
</dbReference>
<dbReference type="PROSITE" id="PS50106">
    <property type="entry name" value="PDZ"/>
    <property type="match status" value="1"/>
</dbReference>
<dbReference type="InterPro" id="IPR036034">
    <property type="entry name" value="PDZ_sf"/>
</dbReference>
<organism evidence="3 4">
    <name type="scientific">Candidatus Nitrospira neomarina</name>
    <dbReference type="NCBI Taxonomy" id="3020899"/>
    <lineage>
        <taxon>Bacteria</taxon>
        <taxon>Pseudomonadati</taxon>
        <taxon>Nitrospirota</taxon>
        <taxon>Nitrospiria</taxon>
        <taxon>Nitrospirales</taxon>
        <taxon>Nitrospiraceae</taxon>
        <taxon>Nitrospira</taxon>
    </lineage>
</organism>
<name>A0AA96JU39_9BACT</name>
<dbReference type="EMBL" id="CP116968">
    <property type="protein sequence ID" value="WNM60223.1"/>
    <property type="molecule type" value="Genomic_DNA"/>
</dbReference>